<dbReference type="EMBL" id="LRPC01000016">
    <property type="protein sequence ID" value="KYG75538.1"/>
    <property type="molecule type" value="Genomic_DNA"/>
</dbReference>
<comment type="caution">
    <text evidence="1">The sequence shown here is derived from an EMBL/GenBank/DDBJ whole genome shotgun (WGS) entry which is preliminary data.</text>
</comment>
<evidence type="ECO:0000313" key="2">
    <source>
        <dbReference type="Proteomes" id="UP000075606"/>
    </source>
</evidence>
<accession>A0A150X9Z2</accession>
<sequence>MMKKLKDLYKVNELDKYFLGGAVTYSTDKMEPDLRIDDREILDRICKEEGLYVIGDGWRKIEKNEATIMMHQMLRFDLAFLNSEVLSTEKVEHLISLLLRELDNNSRRFYTNWGNNPWEGNGKGGWNSLTDSTLDMSIAIGDSEKWVLFFKVGED</sequence>
<proteinExistence type="predicted"/>
<reference evidence="1 2" key="1">
    <citation type="submission" date="2016-01" db="EMBL/GenBank/DDBJ databases">
        <title>Genome sequencing of Roseivirga spongicola UST030701-084.</title>
        <authorList>
            <person name="Selvaratnam C."/>
            <person name="Thevarajoo S."/>
            <person name="Goh K.M."/>
            <person name="Ee R."/>
            <person name="Chan K.-G."/>
            <person name="Chong C.S."/>
        </authorList>
    </citation>
    <scope>NUCLEOTIDE SEQUENCE [LARGE SCALE GENOMIC DNA]</scope>
    <source>
        <strain evidence="1 2">UST030701-084</strain>
    </source>
</reference>
<organism evidence="1 2">
    <name type="scientific">Roseivirga spongicola</name>
    <dbReference type="NCBI Taxonomy" id="333140"/>
    <lineage>
        <taxon>Bacteria</taxon>
        <taxon>Pseudomonadati</taxon>
        <taxon>Bacteroidota</taxon>
        <taxon>Cytophagia</taxon>
        <taxon>Cytophagales</taxon>
        <taxon>Roseivirgaceae</taxon>
        <taxon>Roseivirga</taxon>
    </lineage>
</organism>
<evidence type="ECO:0000313" key="1">
    <source>
        <dbReference type="EMBL" id="KYG75538.1"/>
    </source>
</evidence>
<dbReference type="AlphaFoldDB" id="A0A150X9Z2"/>
<dbReference type="Proteomes" id="UP000075606">
    <property type="component" value="Unassembled WGS sequence"/>
</dbReference>
<protein>
    <submittedName>
        <fullName evidence="1">Uncharacterized protein</fullName>
    </submittedName>
</protein>
<keyword evidence="2" id="KW-1185">Reference proteome</keyword>
<dbReference type="STRING" id="333140.AWW68_19695"/>
<name>A0A150X9Z2_9BACT</name>
<gene>
    <name evidence="1" type="ORF">AWW68_19695</name>
</gene>